<dbReference type="PATRIC" id="fig|1125712.3.peg.45"/>
<dbReference type="SMART" id="SM00382">
    <property type="entry name" value="AAA"/>
    <property type="match status" value="1"/>
</dbReference>
<dbReference type="PANTHER" id="PTHR43394">
    <property type="entry name" value="ATP-DEPENDENT PERMEASE MDL1, MITOCHONDRIAL"/>
    <property type="match status" value="1"/>
</dbReference>
<dbReference type="InterPro" id="IPR003593">
    <property type="entry name" value="AAA+_ATPase"/>
</dbReference>
<evidence type="ECO:0000256" key="9">
    <source>
        <dbReference type="ARBA" id="ARBA00023455"/>
    </source>
</evidence>
<dbReference type="Pfam" id="PF00664">
    <property type="entry name" value="ABC_membrane"/>
    <property type="match status" value="1"/>
</dbReference>
<dbReference type="InterPro" id="IPR027417">
    <property type="entry name" value="P-loop_NTPase"/>
</dbReference>
<evidence type="ECO:0000256" key="4">
    <source>
        <dbReference type="ARBA" id="ARBA00022692"/>
    </source>
</evidence>
<keyword evidence="14" id="KW-1185">Reference proteome</keyword>
<dbReference type="EMBL" id="AWEZ01000004">
    <property type="protein sequence ID" value="ERL10787.1"/>
    <property type="molecule type" value="Genomic_DNA"/>
</dbReference>
<dbReference type="PANTHER" id="PTHR43394:SF1">
    <property type="entry name" value="ATP-BINDING CASSETTE SUB-FAMILY B MEMBER 10, MITOCHONDRIAL"/>
    <property type="match status" value="1"/>
</dbReference>
<feature type="transmembrane region" description="Helical" evidence="10">
    <location>
        <begin position="245"/>
        <end position="267"/>
    </location>
</feature>
<dbReference type="RefSeq" id="WP_021724874.1">
    <property type="nucleotide sequence ID" value="NZ_AWEZ01000004.1"/>
</dbReference>
<dbReference type="eggNOG" id="COG1132">
    <property type="taxonomic scope" value="Bacteria"/>
</dbReference>
<keyword evidence="7 10" id="KW-1133">Transmembrane helix</keyword>
<dbReference type="PROSITE" id="PS50893">
    <property type="entry name" value="ABC_TRANSPORTER_2"/>
    <property type="match status" value="1"/>
</dbReference>
<protein>
    <submittedName>
        <fullName evidence="13">ABC transporter transmembrane region</fullName>
    </submittedName>
</protein>
<dbReference type="InterPro" id="IPR003439">
    <property type="entry name" value="ABC_transporter-like_ATP-bd"/>
</dbReference>
<keyword evidence="5" id="KW-0547">Nucleotide-binding</keyword>
<dbReference type="InterPro" id="IPR036640">
    <property type="entry name" value="ABC1_TM_sf"/>
</dbReference>
<dbReference type="Gene3D" id="1.20.1560.10">
    <property type="entry name" value="ABC transporter type 1, transmembrane domain"/>
    <property type="match status" value="1"/>
</dbReference>
<evidence type="ECO:0000256" key="1">
    <source>
        <dbReference type="ARBA" id="ARBA00004429"/>
    </source>
</evidence>
<dbReference type="GO" id="GO:0016887">
    <property type="term" value="F:ATP hydrolysis activity"/>
    <property type="evidence" value="ECO:0007669"/>
    <property type="project" value="InterPro"/>
</dbReference>
<evidence type="ECO:0000256" key="10">
    <source>
        <dbReference type="SAM" id="Phobius"/>
    </source>
</evidence>
<evidence type="ECO:0000256" key="3">
    <source>
        <dbReference type="ARBA" id="ARBA00022475"/>
    </source>
</evidence>
<dbReference type="PROSITE" id="PS00211">
    <property type="entry name" value="ABC_TRANSPORTER_1"/>
    <property type="match status" value="1"/>
</dbReference>
<comment type="subcellular location">
    <subcellularLocation>
        <location evidence="1">Cell inner membrane</location>
        <topology evidence="1">Multi-pass membrane protein</topology>
    </subcellularLocation>
</comment>
<evidence type="ECO:0000256" key="5">
    <source>
        <dbReference type="ARBA" id="ARBA00022741"/>
    </source>
</evidence>
<dbReference type="Proteomes" id="UP000016638">
    <property type="component" value="Unassembled WGS sequence"/>
</dbReference>
<dbReference type="GO" id="GO:0005524">
    <property type="term" value="F:ATP binding"/>
    <property type="evidence" value="ECO:0007669"/>
    <property type="project" value="UniProtKB-KW"/>
</dbReference>
<evidence type="ECO:0000313" key="13">
    <source>
        <dbReference type="EMBL" id="ERL10787.1"/>
    </source>
</evidence>
<feature type="transmembrane region" description="Helical" evidence="10">
    <location>
        <begin position="135"/>
        <end position="152"/>
    </location>
</feature>
<reference evidence="13 14" key="1">
    <citation type="submission" date="2013-08" db="EMBL/GenBank/DDBJ databases">
        <authorList>
            <person name="Durkin A.S."/>
            <person name="Haft D.R."/>
            <person name="McCorrison J."/>
            <person name="Torralba M."/>
            <person name="Gillis M."/>
            <person name="Haft D.H."/>
            <person name="Methe B."/>
            <person name="Sutton G."/>
            <person name="Nelson K.E."/>
        </authorList>
    </citation>
    <scope>NUCLEOTIDE SEQUENCE [LARGE SCALE GENOMIC DNA]</scope>
    <source>
        <strain evidence="13 14">F0195</strain>
    </source>
</reference>
<feature type="domain" description="ABC transmembrane type-1" evidence="12">
    <location>
        <begin position="17"/>
        <end position="299"/>
    </location>
</feature>
<keyword evidence="4 10" id="KW-0812">Transmembrane</keyword>
<dbReference type="SUPFAM" id="SSF90123">
    <property type="entry name" value="ABC transporter transmembrane region"/>
    <property type="match status" value="1"/>
</dbReference>
<dbReference type="Pfam" id="PF00005">
    <property type="entry name" value="ABC_tran"/>
    <property type="match status" value="1"/>
</dbReference>
<dbReference type="GO" id="GO:0015421">
    <property type="term" value="F:ABC-type oligopeptide transporter activity"/>
    <property type="evidence" value="ECO:0007669"/>
    <property type="project" value="TreeGrafter"/>
</dbReference>
<evidence type="ECO:0000313" key="14">
    <source>
        <dbReference type="Proteomes" id="UP000016638"/>
    </source>
</evidence>
<evidence type="ECO:0000256" key="7">
    <source>
        <dbReference type="ARBA" id="ARBA00022989"/>
    </source>
</evidence>
<dbReference type="PROSITE" id="PS50929">
    <property type="entry name" value="ABC_TM1F"/>
    <property type="match status" value="1"/>
</dbReference>
<dbReference type="InterPro" id="IPR011527">
    <property type="entry name" value="ABC1_TM_dom"/>
</dbReference>
<evidence type="ECO:0000256" key="2">
    <source>
        <dbReference type="ARBA" id="ARBA00022448"/>
    </source>
</evidence>
<organism evidence="13 14">
    <name type="scientific">Olsenella profusa F0195</name>
    <dbReference type="NCBI Taxonomy" id="1125712"/>
    <lineage>
        <taxon>Bacteria</taxon>
        <taxon>Bacillati</taxon>
        <taxon>Actinomycetota</taxon>
        <taxon>Coriobacteriia</taxon>
        <taxon>Coriobacteriales</taxon>
        <taxon>Atopobiaceae</taxon>
        <taxon>Olsenella</taxon>
    </lineage>
</organism>
<name>U2V619_9ACTN</name>
<feature type="transmembrane region" description="Helical" evidence="10">
    <location>
        <begin position="21"/>
        <end position="41"/>
    </location>
</feature>
<evidence type="ECO:0000259" key="12">
    <source>
        <dbReference type="PROSITE" id="PS50929"/>
    </source>
</evidence>
<dbReference type="GO" id="GO:0005886">
    <property type="term" value="C:plasma membrane"/>
    <property type="evidence" value="ECO:0007669"/>
    <property type="project" value="UniProtKB-SubCell"/>
</dbReference>
<dbReference type="SUPFAM" id="SSF52540">
    <property type="entry name" value="P-loop containing nucleoside triphosphate hydrolases"/>
    <property type="match status" value="1"/>
</dbReference>
<comment type="similarity">
    <text evidence="9">Belongs to the ABC transporter superfamily. Siderophore-Fe(3+) uptake transporter (SIUT) (TC 3.A.1.21) family.</text>
</comment>
<dbReference type="AlphaFoldDB" id="U2V619"/>
<keyword evidence="8 10" id="KW-0472">Membrane</keyword>
<dbReference type="FunFam" id="3.40.50.300:FF:000221">
    <property type="entry name" value="Multidrug ABC transporter ATP-binding protein"/>
    <property type="match status" value="1"/>
</dbReference>
<proteinExistence type="inferred from homology"/>
<evidence type="ECO:0000256" key="6">
    <source>
        <dbReference type="ARBA" id="ARBA00022840"/>
    </source>
</evidence>
<accession>U2V619</accession>
<dbReference type="InterPro" id="IPR039421">
    <property type="entry name" value="Type_1_exporter"/>
</dbReference>
<comment type="caution">
    <text evidence="13">The sequence shown here is derived from an EMBL/GenBank/DDBJ whole genome shotgun (WGS) entry which is preliminary data.</text>
</comment>
<gene>
    <name evidence="13" type="ORF">HMPREF1316_2193</name>
</gene>
<feature type="transmembrane region" description="Helical" evidence="10">
    <location>
        <begin position="279"/>
        <end position="298"/>
    </location>
</feature>
<keyword evidence="3" id="KW-1003">Cell membrane</keyword>
<dbReference type="STRING" id="1125712.HMPREF1316_2193"/>
<keyword evidence="6" id="KW-0067">ATP-binding</keyword>
<feature type="transmembrane region" description="Helical" evidence="10">
    <location>
        <begin position="53"/>
        <end position="74"/>
    </location>
</feature>
<keyword evidence="2" id="KW-0813">Transport</keyword>
<feature type="transmembrane region" description="Helical" evidence="10">
    <location>
        <begin position="158"/>
        <end position="176"/>
    </location>
</feature>
<dbReference type="CDD" id="cd18548">
    <property type="entry name" value="ABC_6TM_Tm287_like"/>
    <property type="match status" value="1"/>
</dbReference>
<dbReference type="Gene3D" id="3.40.50.300">
    <property type="entry name" value="P-loop containing nucleotide triphosphate hydrolases"/>
    <property type="match status" value="1"/>
</dbReference>
<sequence length="578" mass="61877">MFELLRRYLGPYRARAITGMLAKVIEVVFDLITPLVIARMVDEGVGAHDVGVVLRYGALLACFALVGYGSTLVCQKMAALVAQGMGTDLRHDLMEKSMGLSQAEVDRFGSNSLVTRTINDVNQVQLAVAMGIRQLMRFPILGMGSVVAALLIDLRLGLVFLLCVPAISVVFALVMAKSVPFFRLMQERLDQISRITREALSGVRVIRAFGQEEHETRRFRAASEEQTQVAIAVGRLSAVLSPSTLLVMNLGVVAILWTGALQIQVGALTQGQVMAFVNYMGQTLIAIIYVANLVVLFNRGSASAQRVMEVLDVAISVTDAGTSERTVAADAPALALRHVSFSYAGAPLPSLSEVTLTLRRGETLGVIGGTGSGKSTLVNLLPRLYDATHGSVGVLGHDVRSYPLAQLRHLVSVVPQRASLVSGTIRSNLTWRKADATDDELWQVLEAAQASDFVRQMPQGLDGRVEAGGKNFSGGQRQRLTIARALVGAPSIVVLDDSASALDFKTDARLRHALHDLAGGVTSVIVSQRVSAVMRADQILVLDHGHVAGLGTHRALLGGCGLYREICLSQLSKEEVGG</sequence>
<feature type="domain" description="ABC transporter" evidence="11">
    <location>
        <begin position="336"/>
        <end position="569"/>
    </location>
</feature>
<evidence type="ECO:0000259" key="11">
    <source>
        <dbReference type="PROSITE" id="PS50893"/>
    </source>
</evidence>
<evidence type="ECO:0000256" key="8">
    <source>
        <dbReference type="ARBA" id="ARBA00023136"/>
    </source>
</evidence>
<dbReference type="OrthoDB" id="9806127at2"/>
<dbReference type="InterPro" id="IPR017871">
    <property type="entry name" value="ABC_transporter-like_CS"/>
</dbReference>